<keyword evidence="5" id="KW-0804">Transcription</keyword>
<name>A0A381UZG7_9ZZZZ</name>
<dbReference type="InterPro" id="IPR001437">
    <property type="entry name" value="Tscrpt_elong_fac_GreA/B_C"/>
</dbReference>
<feature type="domain" description="Transcription elongation factor GreA/GreB N-terminal" evidence="9">
    <location>
        <begin position="4"/>
        <end position="74"/>
    </location>
</feature>
<dbReference type="Gene3D" id="1.10.287.180">
    <property type="entry name" value="Transcription elongation factor, GreA/GreB, N-terminal domain"/>
    <property type="match status" value="1"/>
</dbReference>
<evidence type="ECO:0000256" key="1">
    <source>
        <dbReference type="ARBA" id="ARBA00008213"/>
    </source>
</evidence>
<feature type="domain" description="Transcription elongation factor GreA/GreB C-terminal" evidence="8">
    <location>
        <begin position="83"/>
        <end position="157"/>
    </location>
</feature>
<dbReference type="SUPFAM" id="SSF46557">
    <property type="entry name" value="GreA transcript cleavage protein, N-terminal domain"/>
    <property type="match status" value="1"/>
</dbReference>
<accession>A0A381UZG7</accession>
<evidence type="ECO:0000256" key="5">
    <source>
        <dbReference type="ARBA" id="ARBA00023163"/>
    </source>
</evidence>
<proteinExistence type="inferred from homology"/>
<comment type="similarity">
    <text evidence="1">Belongs to the GreA/GreB family.</text>
</comment>
<comment type="function">
    <text evidence="6">Necessary for efficient RNA polymerase transcription elongation past template-encoded arresting sites. The arresting sites in DNA have the property of trapping a certain fraction of elongating RNA polymerases that pass through, resulting in locked ternary complexes. Cleavage of the nascent transcript by cleavage factors such as GreA or GreB allows the resumption of elongation from the new 3'terminus. GreA releases sequences of 2 to 3 nucleotides.</text>
</comment>
<dbReference type="InterPro" id="IPR036805">
    <property type="entry name" value="Tscrpt_elong_fac_GreA/B_N_sf"/>
</dbReference>
<dbReference type="NCBIfam" id="NF001264">
    <property type="entry name" value="PRK00226.1-5"/>
    <property type="match status" value="1"/>
</dbReference>
<sequence>MERVVMTKKGNEALREELKLLKSEERSKIIKAIAQARGFGDLKENAEYHAAKEKQSFVEGRIKEIEAKLSNAEIIDVTSLDIKDKVVFGSTIELENITANALIKYQIVGEDEASIENGMISYKAPISRAIIGKNLNDVIEFDSAKGQEIYKIQKIEYI</sequence>
<protein>
    <recommendedName>
        <fullName evidence="2">Transcription elongation factor GreA</fullName>
    </recommendedName>
    <alternativeName>
        <fullName evidence="7">Transcript cleavage factor GreA</fullName>
    </alternativeName>
</protein>
<dbReference type="PROSITE" id="PS00829">
    <property type="entry name" value="GREAB_1"/>
    <property type="match status" value="1"/>
</dbReference>
<organism evidence="10">
    <name type="scientific">marine metagenome</name>
    <dbReference type="NCBI Taxonomy" id="408172"/>
    <lineage>
        <taxon>unclassified sequences</taxon>
        <taxon>metagenomes</taxon>
        <taxon>ecological metagenomes</taxon>
    </lineage>
</organism>
<reference evidence="10" key="1">
    <citation type="submission" date="2018-05" db="EMBL/GenBank/DDBJ databases">
        <authorList>
            <person name="Lanie J.A."/>
            <person name="Ng W.-L."/>
            <person name="Kazmierczak K.M."/>
            <person name="Andrzejewski T.M."/>
            <person name="Davidsen T.M."/>
            <person name="Wayne K.J."/>
            <person name="Tettelin H."/>
            <person name="Glass J.I."/>
            <person name="Rusch D."/>
            <person name="Podicherti R."/>
            <person name="Tsui H.-C.T."/>
            <person name="Winkler M.E."/>
        </authorList>
    </citation>
    <scope>NUCLEOTIDE SEQUENCE</scope>
</reference>
<dbReference type="InterPro" id="IPR018151">
    <property type="entry name" value="TF_GreA/GreB_CS"/>
</dbReference>
<dbReference type="GO" id="GO:0006354">
    <property type="term" value="P:DNA-templated transcription elongation"/>
    <property type="evidence" value="ECO:0007669"/>
    <property type="project" value="TreeGrafter"/>
</dbReference>
<dbReference type="FunFam" id="1.10.287.180:FF:000001">
    <property type="entry name" value="Transcription elongation factor GreA"/>
    <property type="match status" value="1"/>
</dbReference>
<evidence type="ECO:0000256" key="2">
    <source>
        <dbReference type="ARBA" id="ARBA00013729"/>
    </source>
</evidence>
<dbReference type="InterPro" id="IPR028624">
    <property type="entry name" value="Tscrpt_elong_fac_GreA/B"/>
</dbReference>
<dbReference type="Pfam" id="PF01272">
    <property type="entry name" value="GreA_GreB"/>
    <property type="match status" value="1"/>
</dbReference>
<dbReference type="PIRSF" id="PIRSF006092">
    <property type="entry name" value="GreA_GreB"/>
    <property type="match status" value="1"/>
</dbReference>
<keyword evidence="3" id="KW-0805">Transcription regulation</keyword>
<evidence type="ECO:0000256" key="7">
    <source>
        <dbReference type="ARBA" id="ARBA00030776"/>
    </source>
</evidence>
<dbReference type="InterPro" id="IPR023459">
    <property type="entry name" value="Tscrpt_elong_fac_GreA/B_fam"/>
</dbReference>
<dbReference type="SUPFAM" id="SSF54534">
    <property type="entry name" value="FKBP-like"/>
    <property type="match status" value="1"/>
</dbReference>
<evidence type="ECO:0000259" key="8">
    <source>
        <dbReference type="Pfam" id="PF01272"/>
    </source>
</evidence>
<dbReference type="PANTHER" id="PTHR30437:SF4">
    <property type="entry name" value="TRANSCRIPTION ELONGATION FACTOR GREA"/>
    <property type="match status" value="1"/>
</dbReference>
<evidence type="ECO:0000256" key="3">
    <source>
        <dbReference type="ARBA" id="ARBA00023015"/>
    </source>
</evidence>
<dbReference type="InterPro" id="IPR006359">
    <property type="entry name" value="Tscrpt_elong_fac_GreA"/>
</dbReference>
<dbReference type="Pfam" id="PF03449">
    <property type="entry name" value="GreA_GreB_N"/>
    <property type="match status" value="1"/>
</dbReference>
<evidence type="ECO:0000313" key="10">
    <source>
        <dbReference type="EMBL" id="SVA33500.1"/>
    </source>
</evidence>
<gene>
    <name evidence="10" type="ORF">METZ01_LOCUS86354</name>
</gene>
<dbReference type="HAMAP" id="MF_00105">
    <property type="entry name" value="GreA_GreB"/>
    <property type="match status" value="1"/>
</dbReference>
<evidence type="ECO:0000259" key="9">
    <source>
        <dbReference type="Pfam" id="PF03449"/>
    </source>
</evidence>
<dbReference type="NCBIfam" id="TIGR01462">
    <property type="entry name" value="greA"/>
    <property type="match status" value="1"/>
</dbReference>
<dbReference type="GO" id="GO:0032784">
    <property type="term" value="P:regulation of DNA-templated transcription elongation"/>
    <property type="evidence" value="ECO:0007669"/>
    <property type="project" value="InterPro"/>
</dbReference>
<dbReference type="InterPro" id="IPR022691">
    <property type="entry name" value="Tscrpt_elong_fac_GreA/B_N"/>
</dbReference>
<dbReference type="Gene3D" id="3.10.50.30">
    <property type="entry name" value="Transcription elongation factor, GreA/GreB, C-terminal domain"/>
    <property type="match status" value="1"/>
</dbReference>
<dbReference type="AlphaFoldDB" id="A0A381UZG7"/>
<dbReference type="NCBIfam" id="NF001261">
    <property type="entry name" value="PRK00226.1-2"/>
    <property type="match status" value="1"/>
</dbReference>
<dbReference type="PANTHER" id="PTHR30437">
    <property type="entry name" value="TRANSCRIPTION ELONGATION FACTOR GREA"/>
    <property type="match status" value="1"/>
</dbReference>
<dbReference type="GO" id="GO:0003677">
    <property type="term" value="F:DNA binding"/>
    <property type="evidence" value="ECO:0007669"/>
    <property type="project" value="UniProtKB-KW"/>
</dbReference>
<keyword evidence="4" id="KW-0238">DNA-binding</keyword>
<evidence type="ECO:0000256" key="4">
    <source>
        <dbReference type="ARBA" id="ARBA00023125"/>
    </source>
</evidence>
<evidence type="ECO:0000256" key="6">
    <source>
        <dbReference type="ARBA" id="ARBA00024916"/>
    </source>
</evidence>
<dbReference type="EMBL" id="UINC01007468">
    <property type="protein sequence ID" value="SVA33500.1"/>
    <property type="molecule type" value="Genomic_DNA"/>
</dbReference>
<dbReference type="GO" id="GO:0070063">
    <property type="term" value="F:RNA polymerase binding"/>
    <property type="evidence" value="ECO:0007669"/>
    <property type="project" value="InterPro"/>
</dbReference>
<dbReference type="InterPro" id="IPR036953">
    <property type="entry name" value="GreA/GreB_C_sf"/>
</dbReference>